<dbReference type="Proteomes" id="UP000070544">
    <property type="component" value="Unassembled WGS sequence"/>
</dbReference>
<dbReference type="NCBIfam" id="NF004855">
    <property type="entry name" value="PRK06208.1"/>
    <property type="match status" value="1"/>
</dbReference>
<dbReference type="GO" id="GO:0005856">
    <property type="term" value="C:cytoskeleton"/>
    <property type="evidence" value="ECO:0007669"/>
    <property type="project" value="TreeGrafter"/>
</dbReference>
<accession>A0A139ACK5</accession>
<dbReference type="EMBL" id="KQ965768">
    <property type="protein sequence ID" value="KXS14541.1"/>
    <property type="molecule type" value="Genomic_DNA"/>
</dbReference>
<dbReference type="PANTHER" id="PTHR10672:SF39">
    <property type="entry name" value="CLASS II ALDOLASE_ADDUCIN N-TERMINAL DOMAIN-CONTAINING PROTEIN"/>
    <property type="match status" value="1"/>
</dbReference>
<dbReference type="Pfam" id="PF00596">
    <property type="entry name" value="Aldolase_II"/>
    <property type="match status" value="1"/>
</dbReference>
<dbReference type="STRING" id="1344416.A0A139ACK5"/>
<gene>
    <name evidence="3" type="ORF">M427DRAFT_135677</name>
</gene>
<dbReference type="FunFam" id="3.40.225.10:FF:000009">
    <property type="entry name" value="Class II aldolase/adducin N-terminal"/>
    <property type="match status" value="1"/>
</dbReference>
<dbReference type="InterPro" id="IPR036409">
    <property type="entry name" value="Aldolase_II/adducin_N_sf"/>
</dbReference>
<feature type="domain" description="Class II aldolase/adducin N-terminal" evidence="2">
    <location>
        <begin position="62"/>
        <end position="244"/>
    </location>
</feature>
<dbReference type="PANTHER" id="PTHR10672">
    <property type="entry name" value="ADDUCIN"/>
    <property type="match status" value="1"/>
</dbReference>
<dbReference type="InterPro" id="IPR051017">
    <property type="entry name" value="Aldolase-II_Adducin_sf"/>
</dbReference>
<feature type="region of interest" description="Disordered" evidence="1">
    <location>
        <begin position="313"/>
        <end position="334"/>
    </location>
</feature>
<proteinExistence type="predicted"/>
<dbReference type="AlphaFoldDB" id="A0A139ACK5"/>
<dbReference type="SUPFAM" id="SSF53639">
    <property type="entry name" value="AraD/HMP-PK domain-like"/>
    <property type="match status" value="1"/>
</dbReference>
<keyword evidence="4" id="KW-1185">Reference proteome</keyword>
<dbReference type="Gene3D" id="3.40.225.10">
    <property type="entry name" value="Class II aldolase/adducin N-terminal domain"/>
    <property type="match status" value="1"/>
</dbReference>
<feature type="compositionally biased region" description="Polar residues" evidence="1">
    <location>
        <begin position="324"/>
        <end position="334"/>
    </location>
</feature>
<name>A0A139ACK5_GONPJ</name>
<dbReference type="OMA" id="WINAVCH"/>
<dbReference type="SMART" id="SM01007">
    <property type="entry name" value="Aldolase_II"/>
    <property type="match status" value="1"/>
</dbReference>
<evidence type="ECO:0000313" key="3">
    <source>
        <dbReference type="EMBL" id="KXS14541.1"/>
    </source>
</evidence>
<dbReference type="GO" id="GO:0051015">
    <property type="term" value="F:actin filament binding"/>
    <property type="evidence" value="ECO:0007669"/>
    <property type="project" value="TreeGrafter"/>
</dbReference>
<dbReference type="OrthoDB" id="3238794at2759"/>
<sequence>MAPIGLSSRAPFAFSPDQRKKAIDGGKKPRGTDITKTAAASMRRIVFPTFRTVDEERHHMRQRLAAAFRVWAEHGFDSGNAGHATFRDPEFADCYWVNPIGVHFSNITAGDLCMLNQAGEMIVGNRPVLSATFAIHGGIYRTSPHIRAAVHTHSDNGVAFSALGKVLEPISQDACAFYQRQALFDQYEGPVLDVSEGEIYGKIINEKRARLVILQNHGLLAVGETVDEMAYNFIFADKCCKVQMLAEAAGKTIKLPHEVAVQTGQLFNPKFMWVQFQPLYYRLLNRDPSFLSEDESKGLDFMANIPARIAFGRKESGSPRHSGHGTTMQAKPNL</sequence>
<organism evidence="3 4">
    <name type="scientific">Gonapodya prolifera (strain JEL478)</name>
    <name type="common">Monoblepharis prolifera</name>
    <dbReference type="NCBI Taxonomy" id="1344416"/>
    <lineage>
        <taxon>Eukaryota</taxon>
        <taxon>Fungi</taxon>
        <taxon>Fungi incertae sedis</taxon>
        <taxon>Chytridiomycota</taxon>
        <taxon>Chytridiomycota incertae sedis</taxon>
        <taxon>Monoblepharidomycetes</taxon>
        <taxon>Monoblepharidales</taxon>
        <taxon>Gonapodyaceae</taxon>
        <taxon>Gonapodya</taxon>
    </lineage>
</organism>
<reference evidence="3 4" key="1">
    <citation type="journal article" date="2015" name="Genome Biol. Evol.">
        <title>Phylogenomic analyses indicate that early fungi evolved digesting cell walls of algal ancestors of land plants.</title>
        <authorList>
            <person name="Chang Y."/>
            <person name="Wang S."/>
            <person name="Sekimoto S."/>
            <person name="Aerts A.L."/>
            <person name="Choi C."/>
            <person name="Clum A."/>
            <person name="LaButti K.M."/>
            <person name="Lindquist E.A."/>
            <person name="Yee Ngan C."/>
            <person name="Ohm R.A."/>
            <person name="Salamov A.A."/>
            <person name="Grigoriev I.V."/>
            <person name="Spatafora J.W."/>
            <person name="Berbee M.L."/>
        </authorList>
    </citation>
    <scope>NUCLEOTIDE SEQUENCE [LARGE SCALE GENOMIC DNA]</scope>
    <source>
        <strain evidence="3 4">JEL478</strain>
    </source>
</reference>
<evidence type="ECO:0000313" key="4">
    <source>
        <dbReference type="Proteomes" id="UP000070544"/>
    </source>
</evidence>
<evidence type="ECO:0000256" key="1">
    <source>
        <dbReference type="SAM" id="MobiDB-lite"/>
    </source>
</evidence>
<evidence type="ECO:0000259" key="2">
    <source>
        <dbReference type="SMART" id="SM01007"/>
    </source>
</evidence>
<dbReference type="InterPro" id="IPR001303">
    <property type="entry name" value="Aldolase_II/adducin_N"/>
</dbReference>
<protein>
    <submittedName>
        <fullName evidence="3">Arad-like aldolase/epimerase</fullName>
    </submittedName>
</protein>